<evidence type="ECO:0000259" key="3">
    <source>
        <dbReference type="SMART" id="SM01117"/>
    </source>
</evidence>
<evidence type="ECO:0000313" key="5">
    <source>
        <dbReference type="Proteomes" id="UP000789375"/>
    </source>
</evidence>
<evidence type="ECO:0000313" key="4">
    <source>
        <dbReference type="EMBL" id="CAG8460564.1"/>
    </source>
</evidence>
<dbReference type="Proteomes" id="UP000789375">
    <property type="component" value="Unassembled WGS sequence"/>
</dbReference>
<organism evidence="4 5">
    <name type="scientific">Funneliformis mosseae</name>
    <name type="common">Endomycorrhizal fungus</name>
    <name type="synonym">Glomus mosseae</name>
    <dbReference type="NCBI Taxonomy" id="27381"/>
    <lineage>
        <taxon>Eukaryota</taxon>
        <taxon>Fungi</taxon>
        <taxon>Fungi incertae sedis</taxon>
        <taxon>Mucoromycota</taxon>
        <taxon>Glomeromycotina</taxon>
        <taxon>Glomeromycetes</taxon>
        <taxon>Glomerales</taxon>
        <taxon>Glomeraceae</taxon>
        <taxon>Funneliformis</taxon>
    </lineage>
</organism>
<proteinExistence type="inferred from homology"/>
<dbReference type="Gene3D" id="3.10.120.10">
    <property type="entry name" value="Cytochrome b5-like heme/steroid binding domain"/>
    <property type="match status" value="2"/>
</dbReference>
<feature type="region of interest" description="Disordered" evidence="2">
    <location>
        <begin position="1"/>
        <end position="26"/>
    </location>
</feature>
<dbReference type="PANTHER" id="PTHR10281">
    <property type="entry name" value="MEMBRANE-ASSOCIATED PROGESTERONE RECEPTOR COMPONENT-RELATED"/>
    <property type="match status" value="1"/>
</dbReference>
<dbReference type="InterPro" id="IPR001199">
    <property type="entry name" value="Cyt_B5-like_heme/steroid-bd"/>
</dbReference>
<name>A0A9N8VUK2_FUNMO</name>
<sequence length="95" mass="10487">MSQKPSEAPSKVLDPPKDTPFTPAELAKFDGSDSSAPVYLAVKGTVFDVSEKRNLYGPNEDAVADYSTLDESQLKVLDDWFNRFSKIYNIVGKVV</sequence>
<dbReference type="InterPro" id="IPR036400">
    <property type="entry name" value="Cyt_B5-like_heme/steroid_sf"/>
</dbReference>
<reference evidence="4" key="1">
    <citation type="submission" date="2021-06" db="EMBL/GenBank/DDBJ databases">
        <authorList>
            <person name="Kallberg Y."/>
            <person name="Tangrot J."/>
            <person name="Rosling A."/>
        </authorList>
    </citation>
    <scope>NUCLEOTIDE SEQUENCE</scope>
    <source>
        <strain evidence="4">87-6 pot B 2015</strain>
    </source>
</reference>
<comment type="caution">
    <text evidence="4">The sequence shown here is derived from an EMBL/GenBank/DDBJ whole genome shotgun (WGS) entry which is preliminary data.</text>
</comment>
<gene>
    <name evidence="4" type="ORF">FMOSSE_LOCUS2015</name>
</gene>
<evidence type="ECO:0000256" key="2">
    <source>
        <dbReference type="SAM" id="MobiDB-lite"/>
    </source>
</evidence>
<keyword evidence="5" id="KW-1185">Reference proteome</keyword>
<accession>A0A9N8VUK2</accession>
<feature type="domain" description="Cytochrome b5 heme-binding" evidence="3">
    <location>
        <begin position="21"/>
        <end position="95"/>
    </location>
</feature>
<dbReference type="PANTHER" id="PTHR10281:SF115">
    <property type="entry name" value="BINDING PROTEIN, PUTATIVE (AFU_ORTHOLOGUE AFUA_4G06240)-RELATED"/>
    <property type="match status" value="1"/>
</dbReference>
<dbReference type="SMART" id="SM01117">
    <property type="entry name" value="Cyt-b5"/>
    <property type="match status" value="1"/>
</dbReference>
<dbReference type="GO" id="GO:0016020">
    <property type="term" value="C:membrane"/>
    <property type="evidence" value="ECO:0007669"/>
    <property type="project" value="TreeGrafter"/>
</dbReference>
<dbReference type="EMBL" id="CAJVPP010000245">
    <property type="protein sequence ID" value="CAG8460564.1"/>
    <property type="molecule type" value="Genomic_DNA"/>
</dbReference>
<evidence type="ECO:0000256" key="1">
    <source>
        <dbReference type="ARBA" id="ARBA00038357"/>
    </source>
</evidence>
<protein>
    <submittedName>
        <fullName evidence="4">11937_t:CDS:1</fullName>
    </submittedName>
</protein>
<comment type="similarity">
    <text evidence="1">Belongs to the cytochrome b5 family. MAPR subfamily.</text>
</comment>
<dbReference type="GO" id="GO:0005783">
    <property type="term" value="C:endoplasmic reticulum"/>
    <property type="evidence" value="ECO:0007669"/>
    <property type="project" value="TreeGrafter"/>
</dbReference>
<dbReference type="AlphaFoldDB" id="A0A9N8VUK2"/>
<dbReference type="InterPro" id="IPR050577">
    <property type="entry name" value="MAPR/NEUFC/NENF-like"/>
</dbReference>
<dbReference type="SUPFAM" id="SSF55856">
    <property type="entry name" value="Cytochrome b5-like heme/steroid binding domain"/>
    <property type="match status" value="1"/>
</dbReference>